<gene>
    <name evidence="2" type="ORF">GCM10010430_27310</name>
</gene>
<organism evidence="2 3">
    <name type="scientific">Kitasatospora cystarginea</name>
    <dbReference type="NCBI Taxonomy" id="58350"/>
    <lineage>
        <taxon>Bacteria</taxon>
        <taxon>Bacillati</taxon>
        <taxon>Actinomycetota</taxon>
        <taxon>Actinomycetes</taxon>
        <taxon>Kitasatosporales</taxon>
        <taxon>Streptomycetaceae</taxon>
        <taxon>Kitasatospora</taxon>
    </lineage>
</organism>
<feature type="compositionally biased region" description="Basic and acidic residues" evidence="1">
    <location>
        <begin position="1"/>
        <end position="13"/>
    </location>
</feature>
<dbReference type="InterPro" id="IPR025242">
    <property type="entry name" value="DUF4193"/>
</dbReference>
<dbReference type="RefSeq" id="WP_344636602.1">
    <property type="nucleotide sequence ID" value="NZ_BAAATR010000010.1"/>
</dbReference>
<dbReference type="EMBL" id="BAAATR010000010">
    <property type="protein sequence ID" value="GAA2244097.1"/>
    <property type="molecule type" value="Genomic_DNA"/>
</dbReference>
<proteinExistence type="predicted"/>
<keyword evidence="3" id="KW-1185">Reference proteome</keyword>
<dbReference type="Proteomes" id="UP001500305">
    <property type="component" value="Unassembled WGS sequence"/>
</dbReference>
<reference evidence="2 3" key="1">
    <citation type="journal article" date="2019" name="Int. J. Syst. Evol. Microbiol.">
        <title>The Global Catalogue of Microorganisms (GCM) 10K type strain sequencing project: providing services to taxonomists for standard genome sequencing and annotation.</title>
        <authorList>
            <consortium name="The Broad Institute Genomics Platform"/>
            <consortium name="The Broad Institute Genome Sequencing Center for Infectious Disease"/>
            <person name="Wu L."/>
            <person name="Ma J."/>
        </authorList>
    </citation>
    <scope>NUCLEOTIDE SEQUENCE [LARGE SCALE GENOMIC DNA]</scope>
    <source>
        <strain evidence="2 3">JCM 7356</strain>
    </source>
</reference>
<comment type="caution">
    <text evidence="2">The sequence shown here is derived from an EMBL/GenBank/DDBJ whole genome shotgun (WGS) entry which is preliminary data.</text>
</comment>
<evidence type="ECO:0000313" key="2">
    <source>
        <dbReference type="EMBL" id="GAA2244097.1"/>
    </source>
</evidence>
<accession>A0ABN3DY54</accession>
<dbReference type="Pfam" id="PF13834">
    <property type="entry name" value="DUF4193"/>
    <property type="match status" value="1"/>
</dbReference>
<evidence type="ECO:0000313" key="3">
    <source>
        <dbReference type="Proteomes" id="UP001500305"/>
    </source>
</evidence>
<sequence>MATDYDAPRRSDETESTDSLEELQDRRDQRFPGAAVDEAEEPESVELPGADLSNEELTVPVVPPQPDEFVCARCFMVHHRSQLVGQTADGQPVCRDCLP</sequence>
<evidence type="ECO:0000256" key="1">
    <source>
        <dbReference type="SAM" id="MobiDB-lite"/>
    </source>
</evidence>
<feature type="region of interest" description="Disordered" evidence="1">
    <location>
        <begin position="1"/>
        <end position="56"/>
    </location>
</feature>
<name>A0ABN3DY54_9ACTN</name>
<protein>
    <submittedName>
        <fullName evidence="2">DUF4193 domain-containing protein</fullName>
    </submittedName>
</protein>